<evidence type="ECO:0000313" key="3">
    <source>
        <dbReference type="Proteomes" id="UP001596004"/>
    </source>
</evidence>
<dbReference type="EMBL" id="JBHSFP010000008">
    <property type="protein sequence ID" value="MFC4531992.1"/>
    <property type="molecule type" value="Genomic_DNA"/>
</dbReference>
<reference evidence="3" key="1">
    <citation type="journal article" date="2019" name="Int. J. Syst. Evol. Microbiol.">
        <title>The Global Catalogue of Microorganisms (GCM) 10K type strain sequencing project: providing services to taxonomists for standard genome sequencing and annotation.</title>
        <authorList>
            <consortium name="The Broad Institute Genomics Platform"/>
            <consortium name="The Broad Institute Genome Sequencing Center for Infectious Disease"/>
            <person name="Wu L."/>
            <person name="Ma J."/>
        </authorList>
    </citation>
    <scope>NUCLEOTIDE SEQUENCE [LARGE SCALE GENOMIC DNA]</scope>
    <source>
        <strain evidence="3">CGMCC 4.7132</strain>
    </source>
</reference>
<evidence type="ECO:0000256" key="1">
    <source>
        <dbReference type="SAM" id="MobiDB-lite"/>
    </source>
</evidence>
<keyword evidence="3" id="KW-1185">Reference proteome</keyword>
<organism evidence="2 3">
    <name type="scientific">Sphaerisporangium dianthi</name>
    <dbReference type="NCBI Taxonomy" id="1436120"/>
    <lineage>
        <taxon>Bacteria</taxon>
        <taxon>Bacillati</taxon>
        <taxon>Actinomycetota</taxon>
        <taxon>Actinomycetes</taxon>
        <taxon>Streptosporangiales</taxon>
        <taxon>Streptosporangiaceae</taxon>
        <taxon>Sphaerisporangium</taxon>
    </lineage>
</organism>
<dbReference type="Gene3D" id="1.10.600.10">
    <property type="entry name" value="Farnesyl Diphosphate Synthase"/>
    <property type="match status" value="1"/>
</dbReference>
<feature type="region of interest" description="Disordered" evidence="1">
    <location>
        <begin position="314"/>
        <end position="344"/>
    </location>
</feature>
<sequence>MTGRPPGNPGAAPVNQETHVGWQGDGVLVQDARRPVARRLRRTLSVSGLPAVAGLPSDRRIAAGIDTRGFSTYPLLFYGAFPEVSLAQLRALCTCGSLLFDHVLCLDELCDRPSPDDSGTVLLSTALYREALGMLHELFPARSRFWTHFDRNYQHFSQATLAEGARHRGLVTPFSRDELEMIYAGKSAVARSCLAALAVLDGNEQVIEPLESSHDLFYIGFQLADDLADWRADYERGMYTYPLTLAFLSAGWRDRVESSARPDPDEVGDLLVRSGAAEQTRALALRYLARAEAAASGFEVDGWSGAIRNTLRRVGALRPGGPPTGEDDGDPMTEPAAEPTTEPVSAGEVLMRWSGGRAADAPISRSWYAWLAPAREPRVPDEGILRTQAGILAEGRGVHSMGEALYDVGRAVHASLRAFPERGLEAHLGVSAGELSWLRRHDAWLDGMLTAGLGEPPELWSAAGPGAGWAPPAVGRYLGYRLIADCSGEPAAAALPSMDAVFRRHRDRSAG</sequence>
<dbReference type="CDD" id="cd00385">
    <property type="entry name" value="Isoprenoid_Biosyn_C1"/>
    <property type="match status" value="1"/>
</dbReference>
<name>A0ABV9CH35_9ACTN</name>
<dbReference type="RefSeq" id="WP_380840704.1">
    <property type="nucleotide sequence ID" value="NZ_JBHSFP010000008.1"/>
</dbReference>
<proteinExistence type="predicted"/>
<accession>A0ABV9CH35</accession>
<dbReference type="Proteomes" id="UP001596004">
    <property type="component" value="Unassembled WGS sequence"/>
</dbReference>
<dbReference type="InterPro" id="IPR008949">
    <property type="entry name" value="Isoprenoid_synthase_dom_sf"/>
</dbReference>
<dbReference type="SUPFAM" id="SSF48576">
    <property type="entry name" value="Terpenoid synthases"/>
    <property type="match status" value="1"/>
</dbReference>
<protein>
    <submittedName>
        <fullName evidence="2">Uncharacterized protein</fullName>
    </submittedName>
</protein>
<comment type="caution">
    <text evidence="2">The sequence shown here is derived from an EMBL/GenBank/DDBJ whole genome shotgun (WGS) entry which is preliminary data.</text>
</comment>
<evidence type="ECO:0000313" key="2">
    <source>
        <dbReference type="EMBL" id="MFC4531992.1"/>
    </source>
</evidence>
<gene>
    <name evidence="2" type="ORF">ACFO60_14555</name>
</gene>